<dbReference type="InterPro" id="IPR034428">
    <property type="entry name" value="ThiH/NoCL/HydG-like"/>
</dbReference>
<evidence type="ECO:0000256" key="1">
    <source>
        <dbReference type="ARBA" id="ARBA00001966"/>
    </source>
</evidence>
<name>A0ABS5V6A1_9GAMM</name>
<dbReference type="InterPro" id="IPR058240">
    <property type="entry name" value="rSAM_sf"/>
</dbReference>
<comment type="cofactor">
    <cofactor evidence="1">
        <name>[4Fe-4S] cluster</name>
        <dbReference type="ChEBI" id="CHEBI:49883"/>
    </cofactor>
</comment>
<evidence type="ECO:0000313" key="9">
    <source>
        <dbReference type="Proteomes" id="UP001195903"/>
    </source>
</evidence>
<dbReference type="PANTHER" id="PTHR43583:SF1">
    <property type="entry name" value="2-IMINOACETATE SYNTHASE"/>
    <property type="match status" value="1"/>
</dbReference>
<proteinExistence type="predicted"/>
<protein>
    <submittedName>
        <fullName evidence="8">2-iminoacetate synthase ThiH</fullName>
    </submittedName>
</protein>
<dbReference type="InterPro" id="IPR013785">
    <property type="entry name" value="Aldolase_TIM"/>
</dbReference>
<dbReference type="EMBL" id="JAHEPS010000007">
    <property type="protein sequence ID" value="MBT1445975.1"/>
    <property type="molecule type" value="Genomic_DNA"/>
</dbReference>
<keyword evidence="9" id="KW-1185">Reference proteome</keyword>
<accession>A0ABS5V6A1</accession>
<dbReference type="SFLD" id="SFLDG01081">
    <property type="entry name" value="cleavage_of_the_Ca-Cb_bond_in"/>
    <property type="match status" value="1"/>
</dbReference>
<dbReference type="SFLD" id="SFLDF00301">
    <property type="entry name" value="2-iminoacetate_synthase_(ThiH)"/>
    <property type="match status" value="1"/>
</dbReference>
<evidence type="ECO:0000313" key="8">
    <source>
        <dbReference type="EMBL" id="MBT1445975.1"/>
    </source>
</evidence>
<keyword evidence="6" id="KW-0411">Iron-sulfur</keyword>
<keyword evidence="5" id="KW-0408">Iron</keyword>
<dbReference type="InterPro" id="IPR010722">
    <property type="entry name" value="BATS_dom"/>
</dbReference>
<comment type="caution">
    <text evidence="8">The sequence shown here is derived from an EMBL/GenBank/DDBJ whole genome shotgun (WGS) entry which is preliminary data.</text>
</comment>
<feature type="domain" description="Biotin and thiamin synthesis-associated" evidence="7">
    <location>
        <begin position="299"/>
        <end position="402"/>
    </location>
</feature>
<dbReference type="Pfam" id="PF04055">
    <property type="entry name" value="Radical_SAM"/>
    <property type="match status" value="1"/>
</dbReference>
<sequence length="416" mass="46201">MAIQSQHQASLGNEKDKLIGKLSGDVTGNFTGKATGTGTGSVKGNFSEVFAALDIDRWRLGLYSATAADVERALRAPAGRLDALMALLSPAAEPYLEQMAQQSVRLTRKRFGANIGMYLPLYLSNLCANECDYCGFSMVNKIKRKTLNDAEIGREIALIQAMGYDSVLLVSGEHETKVGMDYFRRVLPQVKSAFSYLAMEVQPLSEADYAELVSLGLDAVMVYQETYQRRTYSEHHTRGKKTDFIWRLDTPDRLARAGVDKIGLGVLLGLDDWRLDALIMGHHLQYLENRYWRSRYSISLPRLRPCTGGVAPKTEISDRGLVQMICAFRLFSESLDISLSTRERPDFRDNLFALGITQTSAGSATSPGGYSEPDTHLDQFEISDERSAATIASVLKSRGLNPVWKDWESGWHGECA</sequence>
<evidence type="ECO:0000256" key="5">
    <source>
        <dbReference type="ARBA" id="ARBA00023004"/>
    </source>
</evidence>
<dbReference type="PANTHER" id="PTHR43583">
    <property type="entry name" value="2-IMINOACETATE SYNTHASE"/>
    <property type="match status" value="1"/>
</dbReference>
<keyword evidence="3" id="KW-0949">S-adenosyl-L-methionine</keyword>
<dbReference type="Pfam" id="PF06968">
    <property type="entry name" value="BATS"/>
    <property type="match status" value="1"/>
</dbReference>
<gene>
    <name evidence="8" type="primary">thiH</name>
    <name evidence="8" type="ORF">KJI95_15880</name>
</gene>
<dbReference type="Gene3D" id="3.20.20.70">
    <property type="entry name" value="Aldolase class I"/>
    <property type="match status" value="1"/>
</dbReference>
<reference evidence="8 9" key="1">
    <citation type="submission" date="2021-05" db="EMBL/GenBank/DDBJ databases">
        <title>Shewanella sp. JM162201.</title>
        <authorList>
            <person name="Xu S."/>
            <person name="Li A."/>
        </authorList>
    </citation>
    <scope>NUCLEOTIDE SEQUENCE [LARGE SCALE GENOMIC DNA]</scope>
    <source>
        <strain evidence="8 9">JM162201</strain>
    </source>
</reference>
<dbReference type="SFLD" id="SFLDG01060">
    <property type="entry name" value="BATS_domain_containing"/>
    <property type="match status" value="1"/>
</dbReference>
<evidence type="ECO:0000256" key="6">
    <source>
        <dbReference type="ARBA" id="ARBA00023014"/>
    </source>
</evidence>
<dbReference type="Proteomes" id="UP001195903">
    <property type="component" value="Unassembled WGS sequence"/>
</dbReference>
<dbReference type="InterPro" id="IPR007197">
    <property type="entry name" value="rSAM"/>
</dbReference>
<organism evidence="8 9">
    <name type="scientific">Shewanella jiangmenensis</name>
    <dbReference type="NCBI Taxonomy" id="2837387"/>
    <lineage>
        <taxon>Bacteria</taxon>
        <taxon>Pseudomonadati</taxon>
        <taxon>Pseudomonadota</taxon>
        <taxon>Gammaproteobacteria</taxon>
        <taxon>Alteromonadales</taxon>
        <taxon>Shewanellaceae</taxon>
        <taxon>Shewanella</taxon>
    </lineage>
</organism>
<dbReference type="CDD" id="cd01335">
    <property type="entry name" value="Radical_SAM"/>
    <property type="match status" value="1"/>
</dbReference>
<dbReference type="SFLD" id="SFLDS00029">
    <property type="entry name" value="Radical_SAM"/>
    <property type="match status" value="1"/>
</dbReference>
<dbReference type="InterPro" id="IPR012726">
    <property type="entry name" value="ThiH"/>
</dbReference>
<keyword evidence="2" id="KW-0004">4Fe-4S</keyword>
<evidence type="ECO:0000256" key="2">
    <source>
        <dbReference type="ARBA" id="ARBA00022485"/>
    </source>
</evidence>
<keyword evidence="4" id="KW-0479">Metal-binding</keyword>
<evidence type="ECO:0000259" key="7">
    <source>
        <dbReference type="SMART" id="SM00876"/>
    </source>
</evidence>
<dbReference type="SUPFAM" id="SSF102114">
    <property type="entry name" value="Radical SAM enzymes"/>
    <property type="match status" value="1"/>
</dbReference>
<dbReference type="NCBIfam" id="TIGR02351">
    <property type="entry name" value="thiH"/>
    <property type="match status" value="1"/>
</dbReference>
<evidence type="ECO:0000256" key="4">
    <source>
        <dbReference type="ARBA" id="ARBA00022723"/>
    </source>
</evidence>
<dbReference type="SMART" id="SM00876">
    <property type="entry name" value="BATS"/>
    <property type="match status" value="1"/>
</dbReference>
<evidence type="ECO:0000256" key="3">
    <source>
        <dbReference type="ARBA" id="ARBA00022691"/>
    </source>
</evidence>